<evidence type="ECO:0000256" key="1">
    <source>
        <dbReference type="ARBA" id="ARBA00004239"/>
    </source>
</evidence>
<dbReference type="InterPro" id="IPR032799">
    <property type="entry name" value="TAXi_C"/>
</dbReference>
<feature type="signal peptide" evidence="5">
    <location>
        <begin position="1"/>
        <end position="22"/>
    </location>
</feature>
<name>A0A2K3NIA1_TRIPR</name>
<dbReference type="EMBL" id="ASHM01021738">
    <property type="protein sequence ID" value="PNY02737.1"/>
    <property type="molecule type" value="Genomic_DNA"/>
</dbReference>
<comment type="caution">
    <text evidence="7">The sequence shown here is derived from an EMBL/GenBank/DDBJ whole genome shotgun (WGS) entry which is preliminary data.</text>
</comment>
<dbReference type="InterPro" id="IPR001461">
    <property type="entry name" value="Aspartic_peptidase_A1"/>
</dbReference>
<dbReference type="GO" id="GO:0006508">
    <property type="term" value="P:proteolysis"/>
    <property type="evidence" value="ECO:0007669"/>
    <property type="project" value="InterPro"/>
</dbReference>
<reference evidence="7 8" key="2">
    <citation type="journal article" date="2017" name="Front. Plant Sci.">
        <title>Gene Classification and Mining of Molecular Markers Useful in Red Clover (Trifolium pratense) Breeding.</title>
        <authorList>
            <person name="Istvanek J."/>
            <person name="Dluhosova J."/>
            <person name="Dluhos P."/>
            <person name="Patkova L."/>
            <person name="Nedelnik J."/>
            <person name="Repkova J."/>
        </authorList>
    </citation>
    <scope>NUCLEOTIDE SEQUENCE [LARGE SCALE GENOMIC DNA]</scope>
    <source>
        <strain evidence="8">cv. Tatra</strain>
        <tissue evidence="7">Young leaves</tissue>
    </source>
</reference>
<evidence type="ECO:0000313" key="8">
    <source>
        <dbReference type="Proteomes" id="UP000236291"/>
    </source>
</evidence>
<protein>
    <submittedName>
        <fullName evidence="7">Basic 7s globulin</fullName>
    </submittedName>
</protein>
<gene>
    <name evidence="7" type="ORF">L195_g026056</name>
</gene>
<dbReference type="InterPro" id="IPR021109">
    <property type="entry name" value="Peptidase_aspartic_dom_sf"/>
</dbReference>
<dbReference type="SUPFAM" id="SSF50630">
    <property type="entry name" value="Acid proteases"/>
    <property type="match status" value="1"/>
</dbReference>
<dbReference type="AlphaFoldDB" id="A0A2K3NIA1"/>
<accession>A0A2K3NIA1</accession>
<dbReference type="Gene3D" id="2.40.70.10">
    <property type="entry name" value="Acid Proteases"/>
    <property type="match status" value="2"/>
</dbReference>
<keyword evidence="3" id="KW-0964">Secreted</keyword>
<reference evidence="7 8" key="1">
    <citation type="journal article" date="2014" name="Am. J. Bot.">
        <title>Genome assembly and annotation for red clover (Trifolium pratense; Fabaceae).</title>
        <authorList>
            <person name="Istvanek J."/>
            <person name="Jaros M."/>
            <person name="Krenek A."/>
            <person name="Repkova J."/>
        </authorList>
    </citation>
    <scope>NUCLEOTIDE SEQUENCE [LARGE SCALE GENOMIC DNA]</scope>
    <source>
        <strain evidence="8">cv. Tatra</strain>
        <tissue evidence="7">Young leaves</tissue>
    </source>
</reference>
<evidence type="ECO:0000256" key="2">
    <source>
        <dbReference type="ARBA" id="ARBA00007447"/>
    </source>
</evidence>
<dbReference type="FunFam" id="2.40.70.10:FF:000096">
    <property type="entry name" value="Basic 7S globulin"/>
    <property type="match status" value="1"/>
</dbReference>
<dbReference type="PANTHER" id="PTHR47965:SF83">
    <property type="entry name" value="NEPENTHESIN-RELATED"/>
    <property type="match status" value="1"/>
</dbReference>
<dbReference type="PANTHER" id="PTHR47965">
    <property type="entry name" value="ASPARTYL PROTEASE-RELATED"/>
    <property type="match status" value="1"/>
</dbReference>
<evidence type="ECO:0000256" key="3">
    <source>
        <dbReference type="ARBA" id="ARBA00022525"/>
    </source>
</evidence>
<keyword evidence="4 5" id="KW-0732">Signal</keyword>
<evidence type="ECO:0000313" key="7">
    <source>
        <dbReference type="EMBL" id="PNY02737.1"/>
    </source>
</evidence>
<dbReference type="Pfam" id="PF14541">
    <property type="entry name" value="TAXi_C"/>
    <property type="match status" value="1"/>
</dbReference>
<dbReference type="InterPro" id="IPR032861">
    <property type="entry name" value="TAXi_N"/>
</dbReference>
<dbReference type="FunFam" id="2.40.70.10:FF:000041">
    <property type="entry name" value="Basic 7S globulin"/>
    <property type="match status" value="1"/>
</dbReference>
<dbReference type="GO" id="GO:0005576">
    <property type="term" value="C:extracellular region"/>
    <property type="evidence" value="ECO:0007669"/>
    <property type="project" value="UniProtKB-SubCell"/>
</dbReference>
<feature type="chain" id="PRO_5014451901" evidence="5">
    <location>
        <begin position="23"/>
        <end position="449"/>
    </location>
</feature>
<dbReference type="Proteomes" id="UP000236291">
    <property type="component" value="Unassembled WGS sequence"/>
</dbReference>
<comment type="similarity">
    <text evidence="2">Belongs to the peptidase A1 family.</text>
</comment>
<evidence type="ECO:0000256" key="5">
    <source>
        <dbReference type="SAM" id="SignalP"/>
    </source>
</evidence>
<organism evidence="7 8">
    <name type="scientific">Trifolium pratense</name>
    <name type="common">Red clover</name>
    <dbReference type="NCBI Taxonomy" id="57577"/>
    <lineage>
        <taxon>Eukaryota</taxon>
        <taxon>Viridiplantae</taxon>
        <taxon>Streptophyta</taxon>
        <taxon>Embryophyta</taxon>
        <taxon>Tracheophyta</taxon>
        <taxon>Spermatophyta</taxon>
        <taxon>Magnoliopsida</taxon>
        <taxon>eudicotyledons</taxon>
        <taxon>Gunneridae</taxon>
        <taxon>Pentapetalae</taxon>
        <taxon>rosids</taxon>
        <taxon>fabids</taxon>
        <taxon>Fabales</taxon>
        <taxon>Fabaceae</taxon>
        <taxon>Papilionoideae</taxon>
        <taxon>50 kb inversion clade</taxon>
        <taxon>NPAAA clade</taxon>
        <taxon>Hologalegina</taxon>
        <taxon>IRL clade</taxon>
        <taxon>Trifolieae</taxon>
        <taxon>Trifolium</taxon>
    </lineage>
</organism>
<dbReference type="GO" id="GO:0004190">
    <property type="term" value="F:aspartic-type endopeptidase activity"/>
    <property type="evidence" value="ECO:0007669"/>
    <property type="project" value="InterPro"/>
</dbReference>
<evidence type="ECO:0000259" key="6">
    <source>
        <dbReference type="PROSITE" id="PS51767"/>
    </source>
</evidence>
<dbReference type="Pfam" id="PF14543">
    <property type="entry name" value="TAXi_N"/>
    <property type="match status" value="1"/>
</dbReference>
<evidence type="ECO:0000256" key="4">
    <source>
        <dbReference type="ARBA" id="ARBA00022729"/>
    </source>
</evidence>
<dbReference type="InterPro" id="IPR033121">
    <property type="entry name" value="PEPTIDASE_A1"/>
</dbReference>
<comment type="subcellular location">
    <subcellularLocation>
        <location evidence="1">Secreted</location>
        <location evidence="1">Extracellular space</location>
    </subcellularLocation>
</comment>
<feature type="domain" description="Peptidase A1" evidence="6">
    <location>
        <begin position="47"/>
        <end position="437"/>
    </location>
</feature>
<proteinExistence type="inferred from homology"/>
<dbReference type="PROSITE" id="PS51767">
    <property type="entry name" value="PEPTIDASE_A1"/>
    <property type="match status" value="1"/>
</dbReference>
<sequence length="449" mass="49046">MAPSYLFLLSLFLLSLLSPSIALTKSHIPKPNTFVLPITKDPITLQYFTSISMGTPAVSLDLVIDIRERFLWFECDESYNSSTYHPTPCGTKKCKQSRGTDCINCTNHPFKTGCTNNTCGVQPFNPFGGFFVSGDVGEDILSSVRTIDNRGILTKVHVPRFISSCVYPNKFGVQGFLGGLSRGKKGVLGLARSLISLPTQLATRYKLDRKFTLCLPSNSKTNGFGLGSLFVGGGPYHLGSRGNDVSKFLNYTPLVTNRHSTGPIFDNFPSVEYFIKVKSIKVDNSIINFDTKLLSINKLGNGGTKLSTVIPHTKLHTLIYQPLLSAFVKKAEIRKIKRVKAVAPFEACFDSTTISKGVTGPNVPTIDLVLKGGVQWRIYGANSMVKINENVLCLGFVEVGLDELLEGPLETSIVIGSHQLEDNLLEFDLVSSKLGFSSSLLLNKASCSH</sequence>
<dbReference type="STRING" id="57577.A0A2K3NIA1"/>